<keyword evidence="2" id="KW-1185">Reference proteome</keyword>
<dbReference type="InterPro" id="IPR029069">
    <property type="entry name" value="HotDog_dom_sf"/>
</dbReference>
<dbReference type="OrthoDB" id="9803287at2"/>
<sequence>MTEPHAAIPLVTGVMAIEPAWIDYNGHLNMAYYNVLFDRAADEILGHAGLGPDYIATRNLSFMTAEIHVCYVREVFLADPVTVTMRFLDLDAKRLHVFAELRHATEGWLSATSEQMYLHVDMAARRTAPFPEDVMATLTAMKAQDDGKPWPERAGRKIGIVRKG</sequence>
<dbReference type="InterPro" id="IPR050563">
    <property type="entry name" value="4-hydroxybenzoyl-CoA_TE"/>
</dbReference>
<accession>A0A0P6WLH8</accession>
<comment type="caution">
    <text evidence="1">The sequence shown here is derived from an EMBL/GenBank/DDBJ whole genome shotgun (WGS) entry which is preliminary data.</text>
</comment>
<dbReference type="CDD" id="cd00586">
    <property type="entry name" value="4HBT"/>
    <property type="match status" value="1"/>
</dbReference>
<dbReference type="Proteomes" id="UP000048984">
    <property type="component" value="Unassembled WGS sequence"/>
</dbReference>
<dbReference type="AlphaFoldDB" id="A0A0P6WLH8"/>
<organism evidence="1 2">
    <name type="scientific">Prosthecodimorpha hirschii</name>
    <dbReference type="NCBI Taxonomy" id="665126"/>
    <lineage>
        <taxon>Bacteria</taxon>
        <taxon>Pseudomonadati</taxon>
        <taxon>Pseudomonadota</taxon>
        <taxon>Alphaproteobacteria</taxon>
        <taxon>Hyphomicrobiales</taxon>
        <taxon>Ancalomicrobiaceae</taxon>
        <taxon>Prosthecodimorpha</taxon>
    </lineage>
</organism>
<dbReference type="RefSeq" id="WP_054361818.1">
    <property type="nucleotide sequence ID" value="NZ_JAPCYQ010000001.1"/>
</dbReference>
<protein>
    <submittedName>
        <fullName evidence="1">Thioesterase</fullName>
    </submittedName>
</protein>
<dbReference type="Pfam" id="PF13279">
    <property type="entry name" value="4HBT_2"/>
    <property type="match status" value="1"/>
</dbReference>
<dbReference type="GO" id="GO:0047617">
    <property type="term" value="F:fatty acyl-CoA hydrolase activity"/>
    <property type="evidence" value="ECO:0007669"/>
    <property type="project" value="TreeGrafter"/>
</dbReference>
<dbReference type="SUPFAM" id="SSF54637">
    <property type="entry name" value="Thioesterase/thiol ester dehydrase-isomerase"/>
    <property type="match status" value="1"/>
</dbReference>
<gene>
    <name evidence="1" type="ORF">ABB55_03580</name>
</gene>
<dbReference type="PANTHER" id="PTHR31793">
    <property type="entry name" value="4-HYDROXYBENZOYL-COA THIOESTERASE FAMILY MEMBER"/>
    <property type="match status" value="1"/>
</dbReference>
<reference evidence="1 2" key="1">
    <citation type="submission" date="2015-09" db="EMBL/GenBank/DDBJ databases">
        <authorList>
            <person name="Jackson K.R."/>
            <person name="Lunt B.L."/>
            <person name="Fisher J.N.B."/>
            <person name="Gardner A.V."/>
            <person name="Bailey M.E."/>
            <person name="Deus L.M."/>
            <person name="Earl A.S."/>
            <person name="Gibby P.D."/>
            <person name="Hartmann K.A."/>
            <person name="Liu J.E."/>
            <person name="Manci A.M."/>
            <person name="Nielsen D.A."/>
            <person name="Solomon M.B."/>
            <person name="Breakwell D.P."/>
            <person name="Burnett S.H."/>
            <person name="Grose J.H."/>
        </authorList>
    </citation>
    <scope>NUCLEOTIDE SEQUENCE [LARGE SCALE GENOMIC DNA]</scope>
    <source>
        <strain evidence="1 2">16</strain>
    </source>
</reference>
<dbReference type="PANTHER" id="PTHR31793:SF2">
    <property type="entry name" value="BLR1345 PROTEIN"/>
    <property type="match status" value="1"/>
</dbReference>
<dbReference type="EMBL" id="LJYW01000001">
    <property type="protein sequence ID" value="KPL55650.1"/>
    <property type="molecule type" value="Genomic_DNA"/>
</dbReference>
<proteinExistence type="predicted"/>
<evidence type="ECO:0000313" key="2">
    <source>
        <dbReference type="Proteomes" id="UP000048984"/>
    </source>
</evidence>
<reference evidence="1 2" key="2">
    <citation type="submission" date="2015-10" db="EMBL/GenBank/DDBJ databases">
        <title>Draft Genome Sequence of Prosthecomicrobium hirschii ATCC 27832.</title>
        <authorList>
            <person name="Daniel J."/>
            <person name="Givan S.A."/>
            <person name="Brun Y.V."/>
            <person name="Brown P.J."/>
        </authorList>
    </citation>
    <scope>NUCLEOTIDE SEQUENCE [LARGE SCALE GENOMIC DNA]</scope>
    <source>
        <strain evidence="1 2">16</strain>
    </source>
</reference>
<evidence type="ECO:0000313" key="1">
    <source>
        <dbReference type="EMBL" id="KPL55650.1"/>
    </source>
</evidence>
<dbReference type="STRING" id="665126.ABB55_03580"/>
<dbReference type="Gene3D" id="3.10.129.10">
    <property type="entry name" value="Hotdog Thioesterase"/>
    <property type="match status" value="1"/>
</dbReference>
<name>A0A0P6WLH8_9HYPH</name>